<keyword evidence="8" id="KW-0238">DNA-binding</keyword>
<evidence type="ECO:0000256" key="1">
    <source>
        <dbReference type="ARBA" id="ARBA00007504"/>
    </source>
</evidence>
<evidence type="ECO:0000256" key="13">
    <source>
        <dbReference type="ARBA" id="ARBA00034808"/>
    </source>
</evidence>
<dbReference type="CDD" id="cd17992">
    <property type="entry name" value="DEXHc_RecG"/>
    <property type="match status" value="1"/>
</dbReference>
<evidence type="ECO:0000259" key="16">
    <source>
        <dbReference type="PROSITE" id="PS51192"/>
    </source>
</evidence>
<dbReference type="NCBIfam" id="NF008165">
    <property type="entry name" value="PRK10917.1-3"/>
    <property type="match status" value="1"/>
</dbReference>
<dbReference type="NCBIfam" id="TIGR00643">
    <property type="entry name" value="recG"/>
    <property type="match status" value="1"/>
</dbReference>
<dbReference type="SMART" id="SM00490">
    <property type="entry name" value="HELICc"/>
    <property type="match status" value="1"/>
</dbReference>
<organism evidence="18 19">
    <name type="scientific">Megasphaera hexanoica</name>
    <dbReference type="NCBI Taxonomy" id="1675036"/>
    <lineage>
        <taxon>Bacteria</taxon>
        <taxon>Bacillati</taxon>
        <taxon>Bacillota</taxon>
        <taxon>Negativicutes</taxon>
        <taxon>Veillonellales</taxon>
        <taxon>Veillonellaceae</taxon>
        <taxon>Megasphaera</taxon>
    </lineage>
</organism>
<dbReference type="RefSeq" id="WP_257536632.1">
    <property type="nucleotide sequence ID" value="NZ_CP011940.1"/>
</dbReference>
<dbReference type="InterPro" id="IPR014001">
    <property type="entry name" value="Helicase_ATP-bd"/>
</dbReference>
<dbReference type="InterPro" id="IPR012340">
    <property type="entry name" value="NA-bd_OB-fold"/>
</dbReference>
<dbReference type="InterPro" id="IPR033454">
    <property type="entry name" value="RecG_wedge"/>
</dbReference>
<dbReference type="Gene3D" id="2.40.50.140">
    <property type="entry name" value="Nucleic acid-binding proteins"/>
    <property type="match status" value="1"/>
</dbReference>
<evidence type="ECO:0000256" key="14">
    <source>
        <dbReference type="ARBA" id="ARBA00048988"/>
    </source>
</evidence>
<evidence type="ECO:0000256" key="6">
    <source>
        <dbReference type="ARBA" id="ARBA00022806"/>
    </source>
</evidence>
<evidence type="ECO:0000256" key="5">
    <source>
        <dbReference type="ARBA" id="ARBA00022801"/>
    </source>
</evidence>
<keyword evidence="7 15" id="KW-0067">ATP-binding</keyword>
<dbReference type="PANTHER" id="PTHR47964:SF1">
    <property type="entry name" value="ATP-DEPENDENT DNA HELICASE HOMOLOG RECG, CHLOROPLASTIC"/>
    <property type="match status" value="1"/>
</dbReference>
<dbReference type="PROSITE" id="PS51192">
    <property type="entry name" value="HELICASE_ATP_BIND_1"/>
    <property type="match status" value="1"/>
</dbReference>
<sequence length="683" mass="76595">MTRSIFMDSSIRRLPGIGVRREKLFARLGVTTIPALLQYFPRDYEDRSHVVPIGRADLERKEPVLVCGRVGTIQEVRPRRGMTILKVVLHDETGAVEMTWFNQPFKKKQFHTGMTVSAFGRIEWNYGRRQMNTPDVEEGEPQGQGFMPLYGLTDGLRQSDVRKAVRQALTLARTEQDLLPAPCRPTSHSRFPLVEAYEMMHFPKSREEQEKAREQLAYEELFDMQAGLCLRRRREGRRQGIKCGPNGPLLKQFFDQLPFALTRGQTCAFLDIQNDMEGEVPMQRLVQGDVGSGKTVVAALALAKIVENGYQGALMAPTEILASQHYEEFIRLFQGLPVRIALLTGRTGARDRVQLLEDLQSGAVQILIGTHALIQDDVQFAALGLVVTDEQHRFGVRQREALQKKGRAPHTLYMTATPIPRTLTLSLYGDLDISSIRDLPPGRQVVKTYAVGESMRRRIYAFMEKTMKAGQQCYVVCPLVEESENVDLQAATALYDQLRTSVFPRFRCGLVHGKMAGKEKEAVMEAFSRGEIQLLVATSVIEVGVNVPNATIMLIDGAERFGLAQLHQLRGRVGRGSLQAYCILLAKKGSEETRQRLHYMETIHDGFALSEKDLLLRGAGQLFGYAQHGLPDLHAADIIRDVALLSEAREEAASFVNGHGAEEPVLRALKRRFGGSFQKLLNN</sequence>
<keyword evidence="19" id="KW-1185">Reference proteome</keyword>
<dbReference type="InterPro" id="IPR001650">
    <property type="entry name" value="Helicase_C-like"/>
</dbReference>
<dbReference type="SMART" id="SM00487">
    <property type="entry name" value="DEXDc"/>
    <property type="match status" value="1"/>
</dbReference>
<reference evidence="18 19" key="1">
    <citation type="submission" date="2024-10" db="EMBL/GenBank/DDBJ databases">
        <authorList>
            <person name="Sang B.-I."/>
            <person name="Prabhaharan D."/>
        </authorList>
    </citation>
    <scope>NUCLEOTIDE SEQUENCE [LARGE SCALE GENOMIC DNA]</scope>
    <source>
        <strain evidence="18 19">MH</strain>
    </source>
</reference>
<evidence type="ECO:0000256" key="9">
    <source>
        <dbReference type="ARBA" id="ARBA00023172"/>
    </source>
</evidence>
<proteinExistence type="inferred from homology"/>
<dbReference type="SUPFAM" id="SSF50249">
    <property type="entry name" value="Nucleic acid-binding proteins"/>
    <property type="match status" value="1"/>
</dbReference>
<dbReference type="EC" id="5.6.2.4" evidence="13 15"/>
<comment type="function">
    <text evidence="15">Plays a critical role in recombination and DNA repair. Helps process Holliday junction intermediates to mature products by catalyzing branch migration. Has replication fork regression activity, unwinds stalled or blocked replication forks to make a HJ that can be resolved. Has a DNA unwinding activity characteristic of a DNA helicase with 3'-5' polarity.</text>
</comment>
<evidence type="ECO:0000256" key="7">
    <source>
        <dbReference type="ARBA" id="ARBA00022840"/>
    </source>
</evidence>
<evidence type="ECO:0000256" key="11">
    <source>
        <dbReference type="ARBA" id="ARBA00023235"/>
    </source>
</evidence>
<dbReference type="InterPro" id="IPR004609">
    <property type="entry name" value="ATP-dep_DNA_helicase_RecG"/>
</dbReference>
<keyword evidence="4 15" id="KW-0227">DNA damage</keyword>
<evidence type="ECO:0000256" key="3">
    <source>
        <dbReference type="ARBA" id="ARBA00022741"/>
    </source>
</evidence>
<evidence type="ECO:0000256" key="12">
    <source>
        <dbReference type="ARBA" id="ARBA00034617"/>
    </source>
</evidence>
<dbReference type="PROSITE" id="PS51194">
    <property type="entry name" value="HELICASE_CTER"/>
    <property type="match status" value="1"/>
</dbReference>
<accession>A0ABW7DNB9</accession>
<comment type="caution">
    <text evidence="18">The sequence shown here is derived from an EMBL/GenBank/DDBJ whole genome shotgun (WGS) entry which is preliminary data.</text>
</comment>
<dbReference type="Pfam" id="PF19833">
    <property type="entry name" value="RecG_dom3_C"/>
    <property type="match status" value="1"/>
</dbReference>
<dbReference type="NCBIfam" id="NF008168">
    <property type="entry name" value="PRK10917.2-2"/>
    <property type="match status" value="1"/>
</dbReference>
<comment type="similarity">
    <text evidence="1 15">Belongs to the helicase family. RecG subfamily.</text>
</comment>
<evidence type="ECO:0000313" key="18">
    <source>
        <dbReference type="EMBL" id="MFG6272886.1"/>
    </source>
</evidence>
<dbReference type="GO" id="GO:0003678">
    <property type="term" value="F:DNA helicase activity"/>
    <property type="evidence" value="ECO:0007669"/>
    <property type="project" value="UniProtKB-EC"/>
</dbReference>
<keyword evidence="3 15" id="KW-0547">Nucleotide-binding</keyword>
<dbReference type="Pfam" id="PF00271">
    <property type="entry name" value="Helicase_C"/>
    <property type="match status" value="1"/>
</dbReference>
<evidence type="ECO:0000313" key="19">
    <source>
        <dbReference type="Proteomes" id="UP001605989"/>
    </source>
</evidence>
<dbReference type="Pfam" id="PF17191">
    <property type="entry name" value="RecG_wedge"/>
    <property type="match status" value="1"/>
</dbReference>
<gene>
    <name evidence="18" type="primary">recG</name>
    <name evidence="18" type="ORF">ACGTZG_06745</name>
</gene>
<name>A0ABW7DNB9_9FIRM</name>
<evidence type="ECO:0000259" key="17">
    <source>
        <dbReference type="PROSITE" id="PS51194"/>
    </source>
</evidence>
<protein>
    <recommendedName>
        <fullName evidence="2 15">ATP-dependent DNA helicase RecG</fullName>
        <ecNumber evidence="13 15">5.6.2.4</ecNumber>
    </recommendedName>
</protein>
<feature type="domain" description="Helicase C-terminal" evidence="17">
    <location>
        <begin position="458"/>
        <end position="615"/>
    </location>
</feature>
<keyword evidence="6 15" id="KW-0347">Helicase</keyword>
<dbReference type="PANTHER" id="PTHR47964">
    <property type="entry name" value="ATP-DEPENDENT DNA HELICASE HOMOLOG RECG, CHLOROPLASTIC"/>
    <property type="match status" value="1"/>
</dbReference>
<evidence type="ECO:0000256" key="15">
    <source>
        <dbReference type="RuleBase" id="RU363016"/>
    </source>
</evidence>
<dbReference type="InterPro" id="IPR011545">
    <property type="entry name" value="DEAD/DEAH_box_helicase_dom"/>
</dbReference>
<evidence type="ECO:0000256" key="8">
    <source>
        <dbReference type="ARBA" id="ARBA00023125"/>
    </source>
</evidence>
<evidence type="ECO:0000256" key="2">
    <source>
        <dbReference type="ARBA" id="ARBA00017846"/>
    </source>
</evidence>
<dbReference type="Proteomes" id="UP001605989">
    <property type="component" value="Unassembled WGS sequence"/>
</dbReference>
<comment type="catalytic activity">
    <reaction evidence="14 15">
        <text>ATP + H2O = ADP + phosphate + H(+)</text>
        <dbReference type="Rhea" id="RHEA:13065"/>
        <dbReference type="ChEBI" id="CHEBI:15377"/>
        <dbReference type="ChEBI" id="CHEBI:15378"/>
        <dbReference type="ChEBI" id="CHEBI:30616"/>
        <dbReference type="ChEBI" id="CHEBI:43474"/>
        <dbReference type="ChEBI" id="CHEBI:456216"/>
        <dbReference type="EC" id="5.6.2.4"/>
    </reaction>
</comment>
<keyword evidence="11" id="KW-0413">Isomerase</keyword>
<keyword evidence="10 15" id="KW-0234">DNA repair</keyword>
<comment type="catalytic activity">
    <reaction evidence="12 15">
        <text>Couples ATP hydrolysis with the unwinding of duplex DNA by translocating in the 3'-5' direction.</text>
        <dbReference type="EC" id="5.6.2.4"/>
    </reaction>
</comment>
<evidence type="ECO:0000256" key="4">
    <source>
        <dbReference type="ARBA" id="ARBA00022763"/>
    </source>
</evidence>
<dbReference type="EMBL" id="JBIEKR010000005">
    <property type="protein sequence ID" value="MFG6272886.1"/>
    <property type="molecule type" value="Genomic_DNA"/>
</dbReference>
<dbReference type="Pfam" id="PF00270">
    <property type="entry name" value="DEAD"/>
    <property type="match status" value="1"/>
</dbReference>
<dbReference type="InterPro" id="IPR027417">
    <property type="entry name" value="P-loop_NTPase"/>
</dbReference>
<keyword evidence="5 15" id="KW-0378">Hydrolase</keyword>
<dbReference type="GO" id="GO:0016787">
    <property type="term" value="F:hydrolase activity"/>
    <property type="evidence" value="ECO:0007669"/>
    <property type="project" value="UniProtKB-KW"/>
</dbReference>
<dbReference type="Gene3D" id="3.40.50.300">
    <property type="entry name" value="P-loop containing nucleotide triphosphate hydrolases"/>
    <property type="match status" value="2"/>
</dbReference>
<feature type="domain" description="Helicase ATP-binding" evidence="16">
    <location>
        <begin position="275"/>
        <end position="436"/>
    </location>
</feature>
<dbReference type="SUPFAM" id="SSF52540">
    <property type="entry name" value="P-loop containing nucleoside triphosphate hydrolases"/>
    <property type="match status" value="2"/>
</dbReference>
<dbReference type="CDD" id="cd04488">
    <property type="entry name" value="RecG_wedge_OBF"/>
    <property type="match status" value="1"/>
</dbReference>
<evidence type="ECO:0000256" key="10">
    <source>
        <dbReference type="ARBA" id="ARBA00023204"/>
    </source>
</evidence>
<keyword evidence="9 15" id="KW-0233">DNA recombination</keyword>
<dbReference type="InterPro" id="IPR047112">
    <property type="entry name" value="RecG/Mfd"/>
</dbReference>
<dbReference type="InterPro" id="IPR045562">
    <property type="entry name" value="RecG_dom3_C"/>
</dbReference>